<dbReference type="AlphaFoldDB" id="A0A9W6SHL0"/>
<dbReference type="Gene3D" id="3.40.50.1820">
    <property type="entry name" value="alpha/beta hydrolase"/>
    <property type="match status" value="1"/>
</dbReference>
<dbReference type="EMBL" id="BSTX01000001">
    <property type="protein sequence ID" value="GLZ75992.1"/>
    <property type="molecule type" value="Genomic_DNA"/>
</dbReference>
<dbReference type="InterPro" id="IPR050471">
    <property type="entry name" value="AB_hydrolase"/>
</dbReference>
<organism evidence="2 3">
    <name type="scientific">Actinorhabdospora filicis</name>
    <dbReference type="NCBI Taxonomy" id="1785913"/>
    <lineage>
        <taxon>Bacteria</taxon>
        <taxon>Bacillati</taxon>
        <taxon>Actinomycetota</taxon>
        <taxon>Actinomycetes</taxon>
        <taxon>Micromonosporales</taxon>
        <taxon>Micromonosporaceae</taxon>
        <taxon>Actinorhabdospora</taxon>
    </lineage>
</organism>
<protein>
    <submittedName>
        <fullName evidence="2">Hydrolase</fullName>
    </submittedName>
</protein>
<keyword evidence="2" id="KW-0378">Hydrolase</keyword>
<proteinExistence type="predicted"/>
<dbReference type="Pfam" id="PF00561">
    <property type="entry name" value="Abhydrolase_1"/>
    <property type="match status" value="1"/>
</dbReference>
<dbReference type="InterPro" id="IPR029058">
    <property type="entry name" value="AB_hydrolase_fold"/>
</dbReference>
<dbReference type="InterPro" id="IPR000073">
    <property type="entry name" value="AB_hydrolase_1"/>
</dbReference>
<dbReference type="Proteomes" id="UP001165079">
    <property type="component" value="Unassembled WGS sequence"/>
</dbReference>
<dbReference type="GO" id="GO:0004806">
    <property type="term" value="F:triacylglycerol lipase activity"/>
    <property type="evidence" value="ECO:0007669"/>
    <property type="project" value="TreeGrafter"/>
</dbReference>
<evidence type="ECO:0000259" key="1">
    <source>
        <dbReference type="Pfam" id="PF00561"/>
    </source>
</evidence>
<comment type="caution">
    <text evidence="2">The sequence shown here is derived from an EMBL/GenBank/DDBJ whole genome shotgun (WGS) entry which is preliminary data.</text>
</comment>
<accession>A0A9W6SHL0</accession>
<dbReference type="PANTHER" id="PTHR43433">
    <property type="entry name" value="HYDROLASE, ALPHA/BETA FOLD FAMILY PROTEIN"/>
    <property type="match status" value="1"/>
</dbReference>
<dbReference type="GO" id="GO:0046503">
    <property type="term" value="P:glycerolipid catabolic process"/>
    <property type="evidence" value="ECO:0007669"/>
    <property type="project" value="TreeGrafter"/>
</dbReference>
<reference evidence="2" key="1">
    <citation type="submission" date="2023-03" db="EMBL/GenBank/DDBJ databases">
        <title>Actinorhabdospora filicis NBRC 111898.</title>
        <authorList>
            <person name="Ichikawa N."/>
            <person name="Sato H."/>
            <person name="Tonouchi N."/>
        </authorList>
    </citation>
    <scope>NUCLEOTIDE SEQUENCE</scope>
    <source>
        <strain evidence="2">NBRC 111898</strain>
    </source>
</reference>
<gene>
    <name evidence="2" type="ORF">Afil01_07990</name>
</gene>
<dbReference type="PANTHER" id="PTHR43433:SF5">
    <property type="entry name" value="AB HYDROLASE-1 DOMAIN-CONTAINING PROTEIN"/>
    <property type="match status" value="1"/>
</dbReference>
<name>A0A9W6SHL0_9ACTN</name>
<feature type="domain" description="AB hydrolase-1" evidence="1">
    <location>
        <begin position="21"/>
        <end position="146"/>
    </location>
</feature>
<evidence type="ECO:0000313" key="3">
    <source>
        <dbReference type="Proteomes" id="UP001165079"/>
    </source>
</evidence>
<dbReference type="RefSeq" id="WP_285661193.1">
    <property type="nucleotide sequence ID" value="NZ_BSTX01000001.1"/>
</dbReference>
<evidence type="ECO:0000313" key="2">
    <source>
        <dbReference type="EMBL" id="GLZ75992.1"/>
    </source>
</evidence>
<keyword evidence="3" id="KW-1185">Reference proteome</keyword>
<dbReference type="SUPFAM" id="SSF53474">
    <property type="entry name" value="alpha/beta-Hydrolases"/>
    <property type="match status" value="1"/>
</dbReference>
<sequence>MEYSLDVPGATIHYRLRGDGPPLLVLGGGYANADTLAPLVDELAAHYTVLTHDRRGQARSPRSGGTASITEHAEDVARLLSELGEVPVAVYGSSIGALIALELTARHPELVHTLVALEPPDTGLLDGALRERADADLLGADRAFRESGAMAGLARFGAFAGVDPRDREDGVVLEDPRERMADLEYFLGEECAAIAAHHVDVEALKAAPTRIVPVSGVNSADLWVRVCAVELAARLGVPWQGVPGAHNGDMFRPHAFAARLRELLAG</sequence>